<sequence>GEVLWGRADSFHIFLSLLFTFFFHRFHSLKPSISEVWLLQARFFSHMCLCCHATGCLSLGPCLKAGIRRQPGYPRVPSGGLRASQDKQIVKEGG</sequence>
<protein>
    <submittedName>
        <fullName evidence="2">Uncharacterized protein</fullName>
    </submittedName>
</protein>
<dbReference type="EMBL" id="QNUK01000040">
    <property type="protein sequence ID" value="KAF5905810.1"/>
    <property type="molecule type" value="Genomic_DNA"/>
</dbReference>
<comment type="caution">
    <text evidence="2">The sequence shown here is derived from an EMBL/GenBank/DDBJ whole genome shotgun (WGS) entry which is preliminary data.</text>
</comment>
<feature type="region of interest" description="Disordered" evidence="1">
    <location>
        <begin position="75"/>
        <end position="94"/>
    </location>
</feature>
<dbReference type="Proteomes" id="UP000727407">
    <property type="component" value="Unassembled WGS sequence"/>
</dbReference>
<evidence type="ECO:0000313" key="2">
    <source>
        <dbReference type="EMBL" id="KAF5905810.1"/>
    </source>
</evidence>
<proteinExistence type="predicted"/>
<dbReference type="AlphaFoldDB" id="A0A8J4UXG9"/>
<keyword evidence="3" id="KW-1185">Reference proteome</keyword>
<feature type="compositionally biased region" description="Basic and acidic residues" evidence="1">
    <location>
        <begin position="84"/>
        <end position="94"/>
    </location>
</feature>
<evidence type="ECO:0000256" key="1">
    <source>
        <dbReference type="SAM" id="MobiDB-lite"/>
    </source>
</evidence>
<evidence type="ECO:0000313" key="3">
    <source>
        <dbReference type="Proteomes" id="UP000727407"/>
    </source>
</evidence>
<accession>A0A8J4UXG9</accession>
<organism evidence="2 3">
    <name type="scientific">Clarias magur</name>
    <name type="common">Asian catfish</name>
    <name type="synonym">Macropteronotus magur</name>
    <dbReference type="NCBI Taxonomy" id="1594786"/>
    <lineage>
        <taxon>Eukaryota</taxon>
        <taxon>Metazoa</taxon>
        <taxon>Chordata</taxon>
        <taxon>Craniata</taxon>
        <taxon>Vertebrata</taxon>
        <taxon>Euteleostomi</taxon>
        <taxon>Actinopterygii</taxon>
        <taxon>Neopterygii</taxon>
        <taxon>Teleostei</taxon>
        <taxon>Ostariophysi</taxon>
        <taxon>Siluriformes</taxon>
        <taxon>Clariidae</taxon>
        <taxon>Clarias</taxon>
    </lineage>
</organism>
<feature type="non-terminal residue" evidence="2">
    <location>
        <position position="1"/>
    </location>
</feature>
<reference evidence="2" key="1">
    <citation type="submission" date="2020-07" db="EMBL/GenBank/DDBJ databases">
        <title>Clarias magur genome sequencing, assembly and annotation.</title>
        <authorList>
            <person name="Kushwaha B."/>
            <person name="Kumar R."/>
            <person name="Das P."/>
            <person name="Joshi C.G."/>
            <person name="Kumar D."/>
            <person name="Nagpure N.S."/>
            <person name="Pandey M."/>
            <person name="Agarwal S."/>
            <person name="Srivastava S."/>
            <person name="Singh M."/>
            <person name="Sahoo L."/>
            <person name="Jayasankar P."/>
            <person name="Meher P.K."/>
            <person name="Koringa P.G."/>
            <person name="Iquebal M.A."/>
            <person name="Das S.P."/>
            <person name="Bit A."/>
            <person name="Patnaik S."/>
            <person name="Patel N."/>
            <person name="Shah T.M."/>
            <person name="Hinsu A."/>
            <person name="Jena J.K."/>
        </authorList>
    </citation>
    <scope>NUCLEOTIDE SEQUENCE</scope>
    <source>
        <strain evidence="2">CIFAMagur01</strain>
        <tissue evidence="2">Testis</tissue>
    </source>
</reference>
<gene>
    <name evidence="2" type="ORF">DAT39_004563</name>
</gene>
<name>A0A8J4UXG9_CLAMG</name>